<evidence type="ECO:0000313" key="4">
    <source>
        <dbReference type="Proteomes" id="UP001595797"/>
    </source>
</evidence>
<organism evidence="3 4">
    <name type="scientific">Kocuria oceani</name>
    <dbReference type="NCBI Taxonomy" id="988827"/>
    <lineage>
        <taxon>Bacteria</taxon>
        <taxon>Bacillati</taxon>
        <taxon>Actinomycetota</taxon>
        <taxon>Actinomycetes</taxon>
        <taxon>Micrococcales</taxon>
        <taxon>Micrococcaceae</taxon>
        <taxon>Kocuria</taxon>
    </lineage>
</organism>
<dbReference type="RefSeq" id="WP_277552245.1">
    <property type="nucleotide sequence ID" value="NZ_JARAMH010000025.1"/>
</dbReference>
<evidence type="ECO:0000313" key="3">
    <source>
        <dbReference type="EMBL" id="MFC4905630.1"/>
    </source>
</evidence>
<dbReference type="InterPro" id="IPR010317">
    <property type="entry name" value="WxLIP_PGBD"/>
</dbReference>
<reference evidence="4" key="1">
    <citation type="journal article" date="2019" name="Int. J. Syst. Evol. Microbiol.">
        <title>The Global Catalogue of Microorganisms (GCM) 10K type strain sequencing project: providing services to taxonomists for standard genome sequencing and annotation.</title>
        <authorList>
            <consortium name="The Broad Institute Genomics Platform"/>
            <consortium name="The Broad Institute Genome Sequencing Center for Infectious Disease"/>
            <person name="Wu L."/>
            <person name="Ma J."/>
        </authorList>
    </citation>
    <scope>NUCLEOTIDE SEQUENCE [LARGE SCALE GENOMIC DNA]</scope>
    <source>
        <strain evidence="4">CGMCC 4.6946</strain>
    </source>
</reference>
<feature type="domain" description="WxL Interacting Protein peptidoglycan binding" evidence="2">
    <location>
        <begin position="45"/>
        <end position="146"/>
    </location>
</feature>
<sequence length="289" mass="30231">MPAPLRRSLIPLLAALGLILAPTTGATATTAEAEQPVNLSLRPVDHPGSYFDLTMEPGEGRDLTVALGTNGDAAMDVSTYPADAYTIINGGFAAKESGTKPTGTTTWLDYPAQELSLPAGQANERTMTVSVPQETQPGQYITSLVLESAEPVEGSGEVALNQIVRQALPVTVQVPGPLEPAFEFGRAGHIDTAGRSVVQVGITNTGNAHVEPAGDLTIRDDSGETVSEAEATMSNFFAGTETQVETTLDGALDCCISRCLQSDLFSLSQTRRVTPNDGKGVHGRRPVLG</sequence>
<name>A0ABV9TNE5_9MICC</name>
<dbReference type="Proteomes" id="UP001595797">
    <property type="component" value="Unassembled WGS sequence"/>
</dbReference>
<gene>
    <name evidence="3" type="ORF">ACFPCS_18910</name>
</gene>
<keyword evidence="4" id="KW-1185">Reference proteome</keyword>
<proteinExistence type="predicted"/>
<feature type="chain" id="PRO_5047146395" evidence="1">
    <location>
        <begin position="29"/>
        <end position="289"/>
    </location>
</feature>
<dbReference type="EMBL" id="JBHSIW010000036">
    <property type="protein sequence ID" value="MFC4905630.1"/>
    <property type="molecule type" value="Genomic_DNA"/>
</dbReference>
<keyword evidence="1" id="KW-0732">Signal</keyword>
<accession>A0ABV9TNE5</accession>
<evidence type="ECO:0000256" key="1">
    <source>
        <dbReference type="SAM" id="SignalP"/>
    </source>
</evidence>
<dbReference type="Pfam" id="PF06030">
    <property type="entry name" value="WxLIP_PGBD"/>
    <property type="match status" value="1"/>
</dbReference>
<evidence type="ECO:0000259" key="2">
    <source>
        <dbReference type="Pfam" id="PF06030"/>
    </source>
</evidence>
<comment type="caution">
    <text evidence="3">The sequence shown here is derived from an EMBL/GenBank/DDBJ whole genome shotgun (WGS) entry which is preliminary data.</text>
</comment>
<protein>
    <submittedName>
        <fullName evidence="3">WxL protein peptidoglycan domain-containing protein</fullName>
    </submittedName>
</protein>
<feature type="signal peptide" evidence="1">
    <location>
        <begin position="1"/>
        <end position="28"/>
    </location>
</feature>